<dbReference type="Gene3D" id="3.10.450.720">
    <property type="match status" value="1"/>
</dbReference>
<dbReference type="Pfam" id="PF13636">
    <property type="entry name" value="Methyltranf_PUA"/>
    <property type="match status" value="1"/>
</dbReference>
<dbReference type="KEGG" id="lal:AT746_09455"/>
<dbReference type="InterPro" id="IPR023267">
    <property type="entry name" value="RCMT"/>
</dbReference>
<dbReference type="CDD" id="cd02440">
    <property type="entry name" value="AdoMet_MTases"/>
    <property type="match status" value="1"/>
</dbReference>
<evidence type="ECO:0000259" key="9">
    <source>
        <dbReference type="PROSITE" id="PS51686"/>
    </source>
</evidence>
<keyword evidence="6 7" id="KW-0694">RNA-binding</keyword>
<comment type="catalytic activity">
    <reaction evidence="7">
        <text>cytidine(1407) in 16S rRNA + S-adenosyl-L-methionine = 5-methylcytidine(1407) in 16S rRNA + S-adenosyl-L-homocysteine + H(+)</text>
        <dbReference type="Rhea" id="RHEA:42756"/>
        <dbReference type="Rhea" id="RHEA-COMP:10223"/>
        <dbReference type="Rhea" id="RHEA-COMP:10224"/>
        <dbReference type="ChEBI" id="CHEBI:15378"/>
        <dbReference type="ChEBI" id="CHEBI:57856"/>
        <dbReference type="ChEBI" id="CHEBI:59789"/>
        <dbReference type="ChEBI" id="CHEBI:74483"/>
        <dbReference type="ChEBI" id="CHEBI:82748"/>
        <dbReference type="EC" id="2.1.1.178"/>
    </reaction>
</comment>
<dbReference type="OrthoDB" id="9810297at2"/>
<dbReference type="InterPro" id="IPR049560">
    <property type="entry name" value="MeTrfase_RsmB-F_NOP2_cat"/>
</dbReference>
<evidence type="ECO:0000256" key="3">
    <source>
        <dbReference type="ARBA" id="ARBA00022603"/>
    </source>
</evidence>
<reference evidence="10 11" key="1">
    <citation type="submission" date="2015-12" db="EMBL/GenBank/DDBJ databases">
        <title>Complete genome of Lacimicrobium alkaliphilum KCTC 32984.</title>
        <authorList>
            <person name="Kim S.-G."/>
            <person name="Lee Y.-J."/>
        </authorList>
    </citation>
    <scope>NUCLEOTIDE SEQUENCE [LARGE SCALE GENOMIC DNA]</scope>
    <source>
        <strain evidence="10 11">YelD216</strain>
    </source>
</reference>
<dbReference type="Gene3D" id="3.40.50.150">
    <property type="entry name" value="Vaccinia Virus protein VP39"/>
    <property type="match status" value="1"/>
</dbReference>
<keyword evidence="3 7" id="KW-0489">Methyltransferase</keyword>
<dbReference type="EC" id="2.1.1.178" evidence="7"/>
<proteinExistence type="inferred from homology"/>
<evidence type="ECO:0000256" key="1">
    <source>
        <dbReference type="ARBA" id="ARBA00022490"/>
    </source>
</evidence>
<feature type="binding site" evidence="7 8">
    <location>
        <position position="148"/>
    </location>
    <ligand>
        <name>S-adenosyl-L-methionine</name>
        <dbReference type="ChEBI" id="CHEBI:59789"/>
    </ligand>
</feature>
<dbReference type="GO" id="GO:0009383">
    <property type="term" value="F:rRNA (cytosine-C5-)-methyltransferase activity"/>
    <property type="evidence" value="ECO:0007669"/>
    <property type="project" value="TreeGrafter"/>
</dbReference>
<dbReference type="NCBIfam" id="TIGR00446">
    <property type="entry name" value="nop2p"/>
    <property type="match status" value="1"/>
</dbReference>
<comment type="subcellular location">
    <subcellularLocation>
        <location evidence="7">Cytoplasm</location>
    </subcellularLocation>
</comment>
<dbReference type="Pfam" id="PF01189">
    <property type="entry name" value="Methyltr_RsmB-F"/>
    <property type="match status" value="1"/>
</dbReference>
<keyword evidence="11" id="KW-1185">Reference proteome</keyword>
<evidence type="ECO:0000256" key="5">
    <source>
        <dbReference type="ARBA" id="ARBA00022691"/>
    </source>
</evidence>
<feature type="binding site" evidence="7 8">
    <location>
        <position position="175"/>
    </location>
    <ligand>
        <name>S-adenosyl-L-methionine</name>
        <dbReference type="ChEBI" id="CHEBI:59789"/>
    </ligand>
</feature>
<dbReference type="STRING" id="1526571.AT746_09455"/>
<keyword evidence="1 7" id="KW-0963">Cytoplasm</keyword>
<dbReference type="InterPro" id="IPR031341">
    <property type="entry name" value="Methyltr_RsmF_N"/>
</dbReference>
<dbReference type="NCBIfam" id="NF008898">
    <property type="entry name" value="PRK11933.1"/>
    <property type="match status" value="1"/>
</dbReference>
<dbReference type="Proteomes" id="UP000068447">
    <property type="component" value="Chromosome"/>
</dbReference>
<dbReference type="GO" id="GO:0070475">
    <property type="term" value="P:rRNA base methylation"/>
    <property type="evidence" value="ECO:0007669"/>
    <property type="project" value="TreeGrafter"/>
</dbReference>
<dbReference type="HAMAP" id="MF_01579">
    <property type="entry name" value="16SrRNA_methyltr_F"/>
    <property type="match status" value="1"/>
</dbReference>
<name>A0A0U3ABS0_9ALTE</name>
<keyword evidence="2 7" id="KW-0698">rRNA processing</keyword>
<dbReference type="EMBL" id="CP013650">
    <property type="protein sequence ID" value="ALS98462.1"/>
    <property type="molecule type" value="Genomic_DNA"/>
</dbReference>
<dbReference type="AlphaFoldDB" id="A0A0U3ABS0"/>
<dbReference type="Pfam" id="PF21150">
    <property type="entry name" value="YebU_pre-PUA_dom"/>
    <property type="match status" value="1"/>
</dbReference>
<dbReference type="GO" id="GO:0003723">
    <property type="term" value="F:RNA binding"/>
    <property type="evidence" value="ECO:0007669"/>
    <property type="project" value="UniProtKB-UniRule"/>
</dbReference>
<dbReference type="InterPro" id="IPR011023">
    <property type="entry name" value="Nop2p"/>
</dbReference>
<accession>A0A0U3ABS0</accession>
<dbReference type="InterPro" id="IPR023545">
    <property type="entry name" value="rRNA_ssu_MeTfrase_F"/>
</dbReference>
<feature type="active site" description="Nucleophile" evidence="7 8">
    <location>
        <position position="246"/>
    </location>
</feature>
<dbReference type="GO" id="GO:0005737">
    <property type="term" value="C:cytoplasm"/>
    <property type="evidence" value="ECO:0007669"/>
    <property type="project" value="UniProtKB-SubCell"/>
</dbReference>
<comment type="similarity">
    <text evidence="7 8">Belongs to the class I-like SAM-binding methyltransferase superfamily. RsmB/NOP family.</text>
</comment>
<evidence type="ECO:0000313" key="10">
    <source>
        <dbReference type="EMBL" id="ALS98462.1"/>
    </source>
</evidence>
<dbReference type="PANTHER" id="PTHR22807:SF30">
    <property type="entry name" value="28S RRNA (CYTOSINE(4447)-C(5))-METHYLTRANSFERASE-RELATED"/>
    <property type="match status" value="1"/>
</dbReference>
<sequence>MSLPYLPDTFLNHMAEIMPDSLSMDGFIQACKAPLRKSIRVNTLKISVQDFCQRMKQQNWRLTPVPWCSEGFWLERPQQQEHMAPLGSTPEHLAGLFYIQEASSMLPPQALIGNALPERVLDMAAAPGSKTTQLSALMHNNGLLVANELAASRIKSLAAVLQRLGVRNTAISHFDGKVFGDWLPQTFDAVLLDAPCGGEGTIRKDPDALKNWSQASIDSISALQEQLIDSAFRALKPGGCLVYSTCTLNQQENQSVCQYLLDRYADSVEVEALDKLFPGAEKAVTEQGYLHIWPQLFNSEGFFVARFRKTRDLGLQLPAPRKAQLPFSPASKKQQQQLNDYLTGQFGCRLPEESRLFIKEQDYWLFPQQTENLLGQFRFQRVGLKIASRHKSGFRLSHDAAMALGMNFTRQCLALSTDQLRQYYQGRDLTADTKPPQGELLLTWQNTPVGLAKGLGLKIKNTLPRELVRDNLPDWSADGQPHNLYPEPME</sequence>
<dbReference type="PRINTS" id="PR02008">
    <property type="entry name" value="RCMTFAMILY"/>
</dbReference>
<feature type="binding site" evidence="7 8">
    <location>
        <begin position="124"/>
        <end position="130"/>
    </location>
    <ligand>
        <name>S-adenosyl-L-methionine</name>
        <dbReference type="ChEBI" id="CHEBI:59789"/>
    </ligand>
</feature>
<dbReference type="InterPro" id="IPR027391">
    <property type="entry name" value="Nol1_Nop2_Fmu_2"/>
</dbReference>
<protein>
    <recommendedName>
        <fullName evidence="7">Ribosomal RNA small subunit methyltransferase F</fullName>
        <ecNumber evidence="7">2.1.1.178</ecNumber>
    </recommendedName>
    <alternativeName>
        <fullName evidence="7">16S rRNA m5C1407 methyltransferase</fullName>
    </alternativeName>
    <alternativeName>
        <fullName evidence="7">rRNA (cytosine-C(5)-)-methyltransferase RsmF</fullName>
    </alternativeName>
</protein>
<feature type="binding site" evidence="7 8">
    <location>
        <position position="193"/>
    </location>
    <ligand>
        <name>S-adenosyl-L-methionine</name>
        <dbReference type="ChEBI" id="CHEBI:59789"/>
    </ligand>
</feature>
<keyword evidence="4 7" id="KW-0808">Transferase</keyword>
<evidence type="ECO:0000256" key="2">
    <source>
        <dbReference type="ARBA" id="ARBA00022552"/>
    </source>
</evidence>
<dbReference type="PANTHER" id="PTHR22807">
    <property type="entry name" value="NOP2 YEAST -RELATED NOL1/NOP2/FMU SUN DOMAIN-CONTAINING"/>
    <property type="match status" value="1"/>
</dbReference>
<evidence type="ECO:0000256" key="6">
    <source>
        <dbReference type="ARBA" id="ARBA00022884"/>
    </source>
</evidence>
<dbReference type="InterPro" id="IPR001678">
    <property type="entry name" value="MeTrfase_RsmB-F_NOP2_dom"/>
</dbReference>
<evidence type="ECO:0000256" key="8">
    <source>
        <dbReference type="PROSITE-ProRule" id="PRU01023"/>
    </source>
</evidence>
<evidence type="ECO:0000313" key="11">
    <source>
        <dbReference type="Proteomes" id="UP000068447"/>
    </source>
</evidence>
<dbReference type="InterPro" id="IPR029063">
    <property type="entry name" value="SAM-dependent_MTases_sf"/>
</dbReference>
<dbReference type="Pfam" id="PF17125">
    <property type="entry name" value="Methyltr_RsmF_N"/>
    <property type="match status" value="1"/>
</dbReference>
<dbReference type="SUPFAM" id="SSF53335">
    <property type="entry name" value="S-adenosyl-L-methionine-dependent methyltransferases"/>
    <property type="match status" value="1"/>
</dbReference>
<dbReference type="RefSeq" id="WP_062479652.1">
    <property type="nucleotide sequence ID" value="NZ_CP013650.1"/>
</dbReference>
<organism evidence="10 11">
    <name type="scientific">Lacimicrobium alkaliphilum</name>
    <dbReference type="NCBI Taxonomy" id="1526571"/>
    <lineage>
        <taxon>Bacteria</taxon>
        <taxon>Pseudomonadati</taxon>
        <taxon>Pseudomonadota</taxon>
        <taxon>Gammaproteobacteria</taxon>
        <taxon>Alteromonadales</taxon>
        <taxon>Alteromonadaceae</taxon>
        <taxon>Lacimicrobium</taxon>
    </lineage>
</organism>
<gene>
    <name evidence="10" type="primary">yebU</name>
    <name evidence="7" type="synonym">rsmF</name>
    <name evidence="10" type="ORF">AT746_09455</name>
</gene>
<keyword evidence="5 7" id="KW-0949">S-adenosyl-L-methionine</keyword>
<dbReference type="PROSITE" id="PS51686">
    <property type="entry name" value="SAM_MT_RSMB_NOP"/>
    <property type="match status" value="1"/>
</dbReference>
<evidence type="ECO:0000256" key="7">
    <source>
        <dbReference type="HAMAP-Rule" id="MF_01579"/>
    </source>
</evidence>
<dbReference type="InterPro" id="IPR048457">
    <property type="entry name" value="YebU_pre-PUA_dom"/>
</dbReference>
<comment type="function">
    <text evidence="7">Specifically methylates the cytosine at position 1407 (m5C1407) of 16S rRNA.</text>
</comment>
<feature type="domain" description="SAM-dependent MTase RsmB/NOP-type" evidence="9">
    <location>
        <begin position="27"/>
        <end position="310"/>
    </location>
</feature>
<evidence type="ECO:0000256" key="4">
    <source>
        <dbReference type="ARBA" id="ARBA00022679"/>
    </source>
</evidence>